<sequence length="590" mass="64781">MLRLRLALLISLIASSALVGKLFYLQVIQGDRYRVEAERQRSITVTIPAERGRIFASGGLLATSEEAYRVVADPRLIEDPKKTAEKIVPILFEDSRFLSYNPLPSGLPAPADAVNLKNIFVEKLTELLSLKDRLGVDLARKVPMAQVGKLKSQAIPGLNFYPDNRRFYPEGELAAPLLGFVAFDQDGERGYNGLEGYYDGDLRGRNGSIRREYNEKRTEPILVGESTAVDPQNGSDLYLTINRAVQATLERKIAQGVKRYGAKSGSFIVLDPETGYILAMGNYPSFDPGNFNAWVSPKEKTEIKKEMRNLGLATTYEPGSIIKPITVASGLDSEKIDLDWKFDDNGKLKIGIYSIDTWDGRHWGKQNLVQLLQKSNNIGSAKLALEIGEETLRSYFLNFGFGSSTGIDLAGEESGLVKNLRDWRQIDLANAGFGQGIGVTALQMASAYAAVVNGGVLMKPQVVEKIVGRDGRVVSFQAEPIRRVISQETADKVVELLRKADVGGESAALRNLNYRVAGKTGTAEIAVGGKYDLKKTNATFIGFPLRDRSFVMLIKLEEPSSSPYAAFTALPLWAEAFREIAPLFGISPGQ</sequence>
<accession>A0A1F4VVI3</accession>
<evidence type="ECO:0008006" key="7">
    <source>
        <dbReference type="Google" id="ProtNLM"/>
    </source>
</evidence>
<name>A0A1F4VVI3_UNCKA</name>
<evidence type="ECO:0000256" key="2">
    <source>
        <dbReference type="ARBA" id="ARBA00023136"/>
    </source>
</evidence>
<dbReference type="GO" id="GO:0005886">
    <property type="term" value="C:plasma membrane"/>
    <property type="evidence" value="ECO:0007669"/>
    <property type="project" value="TreeGrafter"/>
</dbReference>
<evidence type="ECO:0000259" key="3">
    <source>
        <dbReference type="Pfam" id="PF00905"/>
    </source>
</evidence>
<comment type="caution">
    <text evidence="5">The sequence shown here is derived from an EMBL/GenBank/DDBJ whole genome shotgun (WGS) entry which is preliminary data.</text>
</comment>
<dbReference type="Pfam" id="PF03717">
    <property type="entry name" value="PBP_dimer"/>
    <property type="match status" value="1"/>
</dbReference>
<dbReference type="PANTHER" id="PTHR30627">
    <property type="entry name" value="PEPTIDOGLYCAN D,D-TRANSPEPTIDASE"/>
    <property type="match status" value="1"/>
</dbReference>
<dbReference type="STRING" id="1802628.A2890_02365"/>
<dbReference type="InterPro" id="IPR001460">
    <property type="entry name" value="PCN-bd_Tpept"/>
</dbReference>
<dbReference type="EMBL" id="MEVL01000019">
    <property type="protein sequence ID" value="OGC61197.1"/>
    <property type="molecule type" value="Genomic_DNA"/>
</dbReference>
<feature type="domain" description="Penicillin-binding protein dimerisation" evidence="4">
    <location>
        <begin position="46"/>
        <end position="214"/>
    </location>
</feature>
<proteinExistence type="predicted"/>
<evidence type="ECO:0000259" key="4">
    <source>
        <dbReference type="Pfam" id="PF03717"/>
    </source>
</evidence>
<dbReference type="Proteomes" id="UP000176967">
    <property type="component" value="Unassembled WGS sequence"/>
</dbReference>
<comment type="subcellular location">
    <subcellularLocation>
        <location evidence="1">Membrane</location>
    </subcellularLocation>
</comment>
<dbReference type="GO" id="GO:0008658">
    <property type="term" value="F:penicillin binding"/>
    <property type="evidence" value="ECO:0007669"/>
    <property type="project" value="InterPro"/>
</dbReference>
<evidence type="ECO:0000313" key="5">
    <source>
        <dbReference type="EMBL" id="OGC61197.1"/>
    </source>
</evidence>
<feature type="domain" description="Penicillin-binding protein transpeptidase" evidence="3">
    <location>
        <begin position="265"/>
        <end position="562"/>
    </location>
</feature>
<dbReference type="Gene3D" id="3.90.1310.10">
    <property type="entry name" value="Penicillin-binding protein 2a (Domain 2)"/>
    <property type="match status" value="1"/>
</dbReference>
<dbReference type="Gene3D" id="3.40.710.10">
    <property type="entry name" value="DD-peptidase/beta-lactamase superfamily"/>
    <property type="match status" value="1"/>
</dbReference>
<keyword evidence="2" id="KW-0472">Membrane</keyword>
<organism evidence="5 6">
    <name type="scientific">candidate division WWE3 bacterium RIFCSPLOWO2_01_FULL_53_14</name>
    <dbReference type="NCBI Taxonomy" id="1802628"/>
    <lineage>
        <taxon>Bacteria</taxon>
        <taxon>Katanobacteria</taxon>
    </lineage>
</organism>
<evidence type="ECO:0000313" key="6">
    <source>
        <dbReference type="Proteomes" id="UP000176967"/>
    </source>
</evidence>
<dbReference type="InterPro" id="IPR005311">
    <property type="entry name" value="PBP_dimer"/>
</dbReference>
<dbReference type="InterPro" id="IPR036138">
    <property type="entry name" value="PBP_dimer_sf"/>
</dbReference>
<dbReference type="SUPFAM" id="SSF56601">
    <property type="entry name" value="beta-lactamase/transpeptidase-like"/>
    <property type="match status" value="1"/>
</dbReference>
<dbReference type="GO" id="GO:0071555">
    <property type="term" value="P:cell wall organization"/>
    <property type="evidence" value="ECO:0007669"/>
    <property type="project" value="TreeGrafter"/>
</dbReference>
<gene>
    <name evidence="5" type="ORF">A2890_02365</name>
</gene>
<protein>
    <recommendedName>
        <fullName evidence="7">Penicillin-binding protein transpeptidase domain-containing protein</fullName>
    </recommendedName>
</protein>
<dbReference type="InterPro" id="IPR012338">
    <property type="entry name" value="Beta-lactam/transpept-like"/>
</dbReference>
<dbReference type="PANTHER" id="PTHR30627:SF1">
    <property type="entry name" value="PEPTIDOGLYCAN D,D-TRANSPEPTIDASE FTSI"/>
    <property type="match status" value="1"/>
</dbReference>
<dbReference type="InterPro" id="IPR050515">
    <property type="entry name" value="Beta-lactam/transpept"/>
</dbReference>
<dbReference type="SUPFAM" id="SSF56519">
    <property type="entry name" value="Penicillin binding protein dimerisation domain"/>
    <property type="match status" value="1"/>
</dbReference>
<reference evidence="5 6" key="1">
    <citation type="journal article" date="2016" name="Nat. Commun.">
        <title>Thousands of microbial genomes shed light on interconnected biogeochemical processes in an aquifer system.</title>
        <authorList>
            <person name="Anantharaman K."/>
            <person name="Brown C.T."/>
            <person name="Hug L.A."/>
            <person name="Sharon I."/>
            <person name="Castelle C.J."/>
            <person name="Probst A.J."/>
            <person name="Thomas B.C."/>
            <person name="Singh A."/>
            <person name="Wilkins M.J."/>
            <person name="Karaoz U."/>
            <person name="Brodie E.L."/>
            <person name="Williams K.H."/>
            <person name="Hubbard S.S."/>
            <person name="Banfield J.F."/>
        </authorList>
    </citation>
    <scope>NUCLEOTIDE SEQUENCE [LARGE SCALE GENOMIC DNA]</scope>
</reference>
<dbReference type="AlphaFoldDB" id="A0A1F4VVI3"/>
<evidence type="ECO:0000256" key="1">
    <source>
        <dbReference type="ARBA" id="ARBA00004370"/>
    </source>
</evidence>
<dbReference type="Pfam" id="PF00905">
    <property type="entry name" value="Transpeptidase"/>
    <property type="match status" value="1"/>
</dbReference>